<evidence type="ECO:0000313" key="2">
    <source>
        <dbReference type="Proteomes" id="UP000598146"/>
    </source>
</evidence>
<dbReference type="Proteomes" id="UP000598146">
    <property type="component" value="Unassembled WGS sequence"/>
</dbReference>
<proteinExistence type="predicted"/>
<comment type="caution">
    <text evidence="1">The sequence shown here is derived from an EMBL/GenBank/DDBJ whole genome shotgun (WGS) entry which is preliminary data.</text>
</comment>
<reference evidence="1" key="1">
    <citation type="submission" date="2020-11" db="EMBL/GenBank/DDBJ databases">
        <title>Isolation and identification of active actinomycetes.</title>
        <authorList>
            <person name="Sun X."/>
        </authorList>
    </citation>
    <scope>NUCLEOTIDE SEQUENCE</scope>
    <source>
        <strain evidence="1">NEAU-A11</strain>
    </source>
</reference>
<evidence type="ECO:0000313" key="1">
    <source>
        <dbReference type="EMBL" id="MBG0567092.1"/>
    </source>
</evidence>
<gene>
    <name evidence="1" type="ORF">I4J89_37160</name>
</gene>
<dbReference type="EMBL" id="JADQTO010000024">
    <property type="protein sequence ID" value="MBG0567092.1"/>
    <property type="molecule type" value="Genomic_DNA"/>
</dbReference>
<name>A0A931CFK4_9ACTN</name>
<dbReference type="RefSeq" id="WP_196418862.1">
    <property type="nucleotide sequence ID" value="NZ_JADQTO010000024.1"/>
</dbReference>
<sequence length="141" mass="14613">MVPSSPFAARGRLLAEATTTRLDGPMPTDCGQPPAITAPAETYINVRSGVPGPPSRLADSSPAIALGMRSSARVVARANGHYGLYFDEASKRHTATSNAFVGTGTVAKANPGIATAIGRQVRRPRAAPVCAESPRATRMLT</sequence>
<accession>A0A931CFK4</accession>
<keyword evidence="2" id="KW-1185">Reference proteome</keyword>
<protein>
    <submittedName>
        <fullName evidence="1">Uncharacterized protein</fullName>
    </submittedName>
</protein>
<organism evidence="1 2">
    <name type="scientific">Actinoplanes aureus</name>
    <dbReference type="NCBI Taxonomy" id="2792083"/>
    <lineage>
        <taxon>Bacteria</taxon>
        <taxon>Bacillati</taxon>
        <taxon>Actinomycetota</taxon>
        <taxon>Actinomycetes</taxon>
        <taxon>Micromonosporales</taxon>
        <taxon>Micromonosporaceae</taxon>
        <taxon>Actinoplanes</taxon>
    </lineage>
</organism>
<dbReference type="AlphaFoldDB" id="A0A931CFK4"/>